<comment type="caution">
    <text evidence="11">The sequence shown here is derived from an EMBL/GenBank/DDBJ whole genome shotgun (WGS) entry which is preliminary data.</text>
</comment>
<evidence type="ECO:0000256" key="2">
    <source>
        <dbReference type="ARBA" id="ARBA00005417"/>
    </source>
</evidence>
<evidence type="ECO:0000256" key="3">
    <source>
        <dbReference type="ARBA" id="ARBA00022448"/>
    </source>
</evidence>
<dbReference type="InterPro" id="IPR003593">
    <property type="entry name" value="AAA+_ATPase"/>
</dbReference>
<dbReference type="Gene3D" id="3.40.50.300">
    <property type="entry name" value="P-loop containing nucleotide triphosphate hydrolases"/>
    <property type="match status" value="2"/>
</dbReference>
<evidence type="ECO:0000256" key="1">
    <source>
        <dbReference type="ARBA" id="ARBA00004141"/>
    </source>
</evidence>
<protein>
    <submittedName>
        <fullName evidence="11">ABC transporter ATPase</fullName>
    </submittedName>
</protein>
<dbReference type="InterPro" id="IPR017871">
    <property type="entry name" value="ABC_transporter-like_CS"/>
</dbReference>
<dbReference type="AlphaFoldDB" id="Z9JR43"/>
<evidence type="ECO:0000256" key="5">
    <source>
        <dbReference type="ARBA" id="ARBA00022741"/>
    </source>
</evidence>
<dbReference type="RefSeq" id="WP_232226389.1">
    <property type="nucleotide sequence ID" value="NZ_BAAAOW010000002.1"/>
</dbReference>
<dbReference type="CDD" id="cd16914">
    <property type="entry name" value="EcfT"/>
    <property type="match status" value="1"/>
</dbReference>
<evidence type="ECO:0000259" key="10">
    <source>
        <dbReference type="PROSITE" id="PS50893"/>
    </source>
</evidence>
<dbReference type="Pfam" id="PF02361">
    <property type="entry name" value="CbiQ"/>
    <property type="match status" value="1"/>
</dbReference>
<dbReference type="PANTHER" id="PTHR43553">
    <property type="entry name" value="HEAVY METAL TRANSPORTER"/>
    <property type="match status" value="1"/>
</dbReference>
<keyword evidence="4 9" id="KW-0812">Transmembrane</keyword>
<keyword evidence="8 9" id="KW-0472">Membrane</keyword>
<organism evidence="11 12">
    <name type="scientific">Brachybacterium phenoliresistens</name>
    <dbReference type="NCBI Taxonomy" id="396014"/>
    <lineage>
        <taxon>Bacteria</taxon>
        <taxon>Bacillati</taxon>
        <taxon>Actinomycetota</taxon>
        <taxon>Actinomycetes</taxon>
        <taxon>Micrococcales</taxon>
        <taxon>Dermabacteraceae</taxon>
        <taxon>Brachybacterium</taxon>
    </lineage>
</organism>
<evidence type="ECO:0000256" key="8">
    <source>
        <dbReference type="ARBA" id="ARBA00023136"/>
    </source>
</evidence>
<feature type="transmembrane region" description="Helical" evidence="9">
    <location>
        <begin position="668"/>
        <end position="688"/>
    </location>
</feature>
<dbReference type="PROSITE" id="PS00211">
    <property type="entry name" value="ABC_TRANSPORTER_1"/>
    <property type="match status" value="2"/>
</dbReference>
<keyword evidence="7 9" id="KW-1133">Transmembrane helix</keyword>
<keyword evidence="5" id="KW-0547">Nucleotide-binding</keyword>
<dbReference type="GO" id="GO:0016887">
    <property type="term" value="F:ATP hydrolysis activity"/>
    <property type="evidence" value="ECO:0007669"/>
    <property type="project" value="InterPro"/>
</dbReference>
<name>Z9JR43_9MICO</name>
<dbReference type="GO" id="GO:0005524">
    <property type="term" value="F:ATP binding"/>
    <property type="evidence" value="ECO:0007669"/>
    <property type="project" value="UniProtKB-KW"/>
</dbReference>
<feature type="domain" description="ABC transporter" evidence="10">
    <location>
        <begin position="10"/>
        <end position="237"/>
    </location>
</feature>
<feature type="transmembrane region" description="Helical" evidence="9">
    <location>
        <begin position="509"/>
        <end position="530"/>
    </location>
</feature>
<dbReference type="SMART" id="SM00382">
    <property type="entry name" value="AAA"/>
    <property type="match status" value="2"/>
</dbReference>
<evidence type="ECO:0000313" key="12">
    <source>
        <dbReference type="Proteomes" id="UP000023067"/>
    </source>
</evidence>
<gene>
    <name evidence="11" type="ORF">BF93_02010</name>
</gene>
<accession>Z9JR43</accession>
<sequence>MSTATAAAVLGVEDLGWRPASRREPTLSGVTLHVPAGQRVLLAGASGAGKSTLLRALAGLLDPEAGEITGALSTPDRPGERGLLLQQSVHALVAATVARDAAFGPENAARSRAQIADTVRGALSAAAVDVDGEASPFDLSGGQQQRVALAGSLALAPDALLLDEPLSMLDPSAADAVHAAILEAAEGRTLVVADHRTARWLPHVDRVILLGPGGRILADGPPGTVALPAAELPPPPRPAPGAEVAALEAVAIRRRGGREILHRDLDLALRAGELAALTGPSGSGKTTLLRVLLGLEAPAAGRIRRPERERTAFVPQEPEHSFVARTVREEVTASPWAQDEAAAEELLERAGLTHLAAANPFTLSGGEQRRLAIVAALAQRPRLLVLDEPTVGLDDARLADVVALLDRAREDGCAIIAATHDERLASRADRTLALPARPAPDRPVSREITPVPHPRRTAARACNPLTLCAVGLLAAIGSFGVSTWQIGVLGLLPVLLLAPLAVPGWRSAVLRLAPVLLSAATLAWTTALLSPLAPLSASAWLLGAKEASRITLFVAPGVLALASVDVTALGDALRTRLRLPGRPLAAGVAALVRIGHLRGQWERILAARTLRGLGSARSPRVLASATLALLVDTLRGAEQQALAMDARGFAEADARTVALPSPLGRADVIGALVGIALLLWPWALRLMIG</sequence>
<evidence type="ECO:0000256" key="6">
    <source>
        <dbReference type="ARBA" id="ARBA00022840"/>
    </source>
</evidence>
<comment type="subcellular location">
    <subcellularLocation>
        <location evidence="1">Membrane</location>
        <topology evidence="1">Multi-pass membrane protein</topology>
    </subcellularLocation>
</comment>
<feature type="domain" description="ABC transporter" evidence="10">
    <location>
        <begin position="247"/>
        <end position="461"/>
    </location>
</feature>
<evidence type="ECO:0000256" key="7">
    <source>
        <dbReference type="ARBA" id="ARBA00022989"/>
    </source>
</evidence>
<dbReference type="Proteomes" id="UP000023067">
    <property type="component" value="Unassembled WGS sequence"/>
</dbReference>
<evidence type="ECO:0000256" key="9">
    <source>
        <dbReference type="SAM" id="Phobius"/>
    </source>
</evidence>
<evidence type="ECO:0000313" key="11">
    <source>
        <dbReference type="EMBL" id="EWS80649.1"/>
    </source>
</evidence>
<dbReference type="InterPro" id="IPR050095">
    <property type="entry name" value="ECF_ABC_transporter_ATP-bd"/>
</dbReference>
<dbReference type="PANTHER" id="PTHR43553:SF24">
    <property type="entry name" value="ENERGY-COUPLING FACTOR TRANSPORTER ATP-BINDING PROTEIN ECFA1"/>
    <property type="match status" value="1"/>
</dbReference>
<dbReference type="CDD" id="cd03225">
    <property type="entry name" value="ABC_cobalt_CbiO_domain1"/>
    <property type="match status" value="2"/>
</dbReference>
<keyword evidence="6" id="KW-0067">ATP-binding</keyword>
<keyword evidence="12" id="KW-1185">Reference proteome</keyword>
<dbReference type="EMBL" id="JDYK01000013">
    <property type="protein sequence ID" value="EWS80649.1"/>
    <property type="molecule type" value="Genomic_DNA"/>
</dbReference>
<dbReference type="HOGENOM" id="CLU_000604_38_1_11"/>
<dbReference type="eggNOG" id="COG1122">
    <property type="taxonomic scope" value="Bacteria"/>
</dbReference>
<dbReference type="SUPFAM" id="SSF52540">
    <property type="entry name" value="P-loop containing nucleoside triphosphate hydrolases"/>
    <property type="match status" value="2"/>
</dbReference>
<comment type="similarity">
    <text evidence="2">Belongs to the ABC transporter superfamily.</text>
</comment>
<feature type="transmembrane region" description="Helical" evidence="9">
    <location>
        <begin position="470"/>
        <end position="497"/>
    </location>
</feature>
<proteinExistence type="inferred from homology"/>
<dbReference type="InterPro" id="IPR003339">
    <property type="entry name" value="ABC/ECF_trnsptr_transmembrane"/>
</dbReference>
<keyword evidence="3" id="KW-0813">Transport</keyword>
<dbReference type="STRING" id="396014.BF93_02010"/>
<dbReference type="InterPro" id="IPR027417">
    <property type="entry name" value="P-loop_NTPase"/>
</dbReference>
<dbReference type="eggNOG" id="COG0619">
    <property type="taxonomic scope" value="Bacteria"/>
</dbReference>
<dbReference type="PATRIC" id="fig|396014.3.peg.2437"/>
<feature type="transmembrane region" description="Helical" evidence="9">
    <location>
        <begin position="550"/>
        <end position="573"/>
    </location>
</feature>
<reference evidence="11 12" key="1">
    <citation type="submission" date="2014-02" db="EMBL/GenBank/DDBJ databases">
        <title>Genome sequence of Brachybacterium phenoliresistens strain W13A50.</title>
        <authorList>
            <person name="Wang X."/>
        </authorList>
    </citation>
    <scope>NUCLEOTIDE SEQUENCE [LARGE SCALE GENOMIC DNA]</scope>
    <source>
        <strain evidence="11 12">W13A50</strain>
    </source>
</reference>
<evidence type="ECO:0000256" key="4">
    <source>
        <dbReference type="ARBA" id="ARBA00022692"/>
    </source>
</evidence>
<dbReference type="GO" id="GO:0042626">
    <property type="term" value="F:ATPase-coupled transmembrane transporter activity"/>
    <property type="evidence" value="ECO:0007669"/>
    <property type="project" value="TreeGrafter"/>
</dbReference>
<dbReference type="Pfam" id="PF00005">
    <property type="entry name" value="ABC_tran"/>
    <property type="match status" value="2"/>
</dbReference>
<dbReference type="GO" id="GO:0043190">
    <property type="term" value="C:ATP-binding cassette (ABC) transporter complex"/>
    <property type="evidence" value="ECO:0007669"/>
    <property type="project" value="TreeGrafter"/>
</dbReference>
<dbReference type="InterPro" id="IPR003439">
    <property type="entry name" value="ABC_transporter-like_ATP-bd"/>
</dbReference>
<dbReference type="InterPro" id="IPR015856">
    <property type="entry name" value="ABC_transpr_CbiO/EcfA_su"/>
</dbReference>
<dbReference type="PROSITE" id="PS50893">
    <property type="entry name" value="ABC_TRANSPORTER_2"/>
    <property type="match status" value="2"/>
</dbReference>